<dbReference type="InterPro" id="IPR032675">
    <property type="entry name" value="LRR_dom_sf"/>
</dbReference>
<evidence type="ECO:0000313" key="2">
    <source>
        <dbReference type="Proteomes" id="UP001472677"/>
    </source>
</evidence>
<sequence>MLYFFGCLEQQSFRRYQRPNLGHAITRDIELGRKQVFRQVASLIEHPKDQVLGPVENAFSGTIPPRIGTLPELMQLSLSENKLTGEIPKALSSCKKLGKWNHWFK</sequence>
<protein>
    <submittedName>
        <fullName evidence="1">Uncharacterized protein</fullName>
    </submittedName>
</protein>
<evidence type="ECO:0000313" key="1">
    <source>
        <dbReference type="EMBL" id="KAK8507608.1"/>
    </source>
</evidence>
<proteinExistence type="predicted"/>
<organism evidence="1 2">
    <name type="scientific">Hibiscus sabdariffa</name>
    <name type="common">roselle</name>
    <dbReference type="NCBI Taxonomy" id="183260"/>
    <lineage>
        <taxon>Eukaryota</taxon>
        <taxon>Viridiplantae</taxon>
        <taxon>Streptophyta</taxon>
        <taxon>Embryophyta</taxon>
        <taxon>Tracheophyta</taxon>
        <taxon>Spermatophyta</taxon>
        <taxon>Magnoliopsida</taxon>
        <taxon>eudicotyledons</taxon>
        <taxon>Gunneridae</taxon>
        <taxon>Pentapetalae</taxon>
        <taxon>rosids</taxon>
        <taxon>malvids</taxon>
        <taxon>Malvales</taxon>
        <taxon>Malvaceae</taxon>
        <taxon>Malvoideae</taxon>
        <taxon>Hibiscus</taxon>
    </lineage>
</organism>
<dbReference type="EMBL" id="JBBPBM010000107">
    <property type="protein sequence ID" value="KAK8507608.1"/>
    <property type="molecule type" value="Genomic_DNA"/>
</dbReference>
<name>A0ABR2BKS2_9ROSI</name>
<comment type="caution">
    <text evidence="1">The sequence shown here is derived from an EMBL/GenBank/DDBJ whole genome shotgun (WGS) entry which is preliminary data.</text>
</comment>
<dbReference type="Proteomes" id="UP001472677">
    <property type="component" value="Unassembled WGS sequence"/>
</dbReference>
<accession>A0ABR2BKS2</accession>
<reference evidence="1 2" key="1">
    <citation type="journal article" date="2024" name="G3 (Bethesda)">
        <title>Genome assembly of Hibiscus sabdariffa L. provides insights into metabolisms of medicinal natural products.</title>
        <authorList>
            <person name="Kim T."/>
        </authorList>
    </citation>
    <scope>NUCLEOTIDE SEQUENCE [LARGE SCALE GENOMIC DNA]</scope>
    <source>
        <strain evidence="1">TK-2024</strain>
        <tissue evidence="1">Old leaves</tissue>
    </source>
</reference>
<dbReference type="Gene3D" id="3.80.10.10">
    <property type="entry name" value="Ribonuclease Inhibitor"/>
    <property type="match status" value="1"/>
</dbReference>
<keyword evidence="2" id="KW-1185">Reference proteome</keyword>
<dbReference type="SUPFAM" id="SSF52058">
    <property type="entry name" value="L domain-like"/>
    <property type="match status" value="1"/>
</dbReference>
<gene>
    <name evidence="1" type="ORF">V6N12_017901</name>
</gene>